<evidence type="ECO:0008006" key="4">
    <source>
        <dbReference type="Google" id="ProtNLM"/>
    </source>
</evidence>
<dbReference type="AlphaFoldDB" id="W2ZLZ5"/>
<evidence type="ECO:0000313" key="3">
    <source>
        <dbReference type="Proteomes" id="UP000018948"/>
    </source>
</evidence>
<protein>
    <recommendedName>
        <fullName evidence="4">Cytochrome c oxidase subunit VIIc</fullName>
    </recommendedName>
</protein>
<sequence length="108" mass="12016">MMLKISRNLVSASYSPFLPSAHKKSKRKMFGQIVKQTANKMSVAGRRCISASAKRMSAEGEHHQHLVFEGDFPKGVVLGLTLFVTAGGIGVPVILYRYQNWKHGFPQQ</sequence>
<accession>W2ZLZ5</accession>
<organism evidence="2 3">
    <name type="scientific">Phytophthora nicotianae P10297</name>
    <dbReference type="NCBI Taxonomy" id="1317064"/>
    <lineage>
        <taxon>Eukaryota</taxon>
        <taxon>Sar</taxon>
        <taxon>Stramenopiles</taxon>
        <taxon>Oomycota</taxon>
        <taxon>Peronosporomycetes</taxon>
        <taxon>Peronosporales</taxon>
        <taxon>Peronosporaceae</taxon>
        <taxon>Phytophthora</taxon>
    </lineage>
</organism>
<feature type="transmembrane region" description="Helical" evidence="1">
    <location>
        <begin position="76"/>
        <end position="98"/>
    </location>
</feature>
<dbReference type="EMBL" id="ANIY01001243">
    <property type="protein sequence ID" value="ETP48412.1"/>
    <property type="molecule type" value="Genomic_DNA"/>
</dbReference>
<evidence type="ECO:0000313" key="2">
    <source>
        <dbReference type="EMBL" id="ETP48412.1"/>
    </source>
</evidence>
<dbReference type="Proteomes" id="UP000018948">
    <property type="component" value="Unassembled WGS sequence"/>
</dbReference>
<evidence type="ECO:0000256" key="1">
    <source>
        <dbReference type="SAM" id="Phobius"/>
    </source>
</evidence>
<keyword evidence="1" id="KW-0812">Transmembrane</keyword>
<gene>
    <name evidence="2" type="ORF">F442_05842</name>
</gene>
<reference evidence="2 3" key="1">
    <citation type="submission" date="2013-11" db="EMBL/GenBank/DDBJ databases">
        <title>The Genome Sequence of Phytophthora parasitica P10297.</title>
        <authorList>
            <consortium name="The Broad Institute Genomics Platform"/>
            <person name="Russ C."/>
            <person name="Tyler B."/>
            <person name="Panabieres F."/>
            <person name="Shan W."/>
            <person name="Tripathy S."/>
            <person name="Grunwald N."/>
            <person name="Machado M."/>
            <person name="Johnson C.S."/>
            <person name="Walker B."/>
            <person name="Young S.K."/>
            <person name="Zeng Q."/>
            <person name="Gargeya S."/>
            <person name="Fitzgerald M."/>
            <person name="Haas B."/>
            <person name="Abouelleil A."/>
            <person name="Allen A.W."/>
            <person name="Alvarado L."/>
            <person name="Arachchi H.M."/>
            <person name="Berlin A.M."/>
            <person name="Chapman S.B."/>
            <person name="Gainer-Dewar J."/>
            <person name="Goldberg J."/>
            <person name="Griggs A."/>
            <person name="Gujja S."/>
            <person name="Hansen M."/>
            <person name="Howarth C."/>
            <person name="Imamovic A."/>
            <person name="Ireland A."/>
            <person name="Larimer J."/>
            <person name="McCowan C."/>
            <person name="Murphy C."/>
            <person name="Pearson M."/>
            <person name="Poon T.W."/>
            <person name="Priest M."/>
            <person name="Roberts A."/>
            <person name="Saif S."/>
            <person name="Shea T."/>
            <person name="Sisk P."/>
            <person name="Sykes S."/>
            <person name="Wortman J."/>
            <person name="Nusbaum C."/>
            <person name="Birren B."/>
        </authorList>
    </citation>
    <scope>NUCLEOTIDE SEQUENCE [LARGE SCALE GENOMIC DNA]</scope>
    <source>
        <strain evidence="2 3">P10297</strain>
    </source>
</reference>
<name>W2ZLZ5_PHYNI</name>
<dbReference type="OrthoDB" id="157651at2759"/>
<proteinExistence type="predicted"/>
<keyword evidence="1" id="KW-1133">Transmembrane helix</keyword>
<keyword evidence="1" id="KW-0472">Membrane</keyword>
<comment type="caution">
    <text evidence="2">The sequence shown here is derived from an EMBL/GenBank/DDBJ whole genome shotgun (WGS) entry which is preliminary data.</text>
</comment>